<sequence length="569" mass="63376">TIQLMRKLTFFLLPIVVVLVGLFYSNRVYSSEHERIQDLSVQIVILDNGQIDISENIKYYFPYARHGIRRKIPYIKVNNEGKKFKMAIKNYSVFDETGKKYQFEKSVEGGDVVLKIGDPNRTVSGTVNYIISYTVSGALTYFSEHDELYWNAVGTSWEVPIDNASVLIKIPRELGKDELGVECFTGKQGSSAKDCSISGFDMTNNINLNSTGPLDYGEGLTLVVGFPKGMVEVLEPEKDRSDLILYFIFALVLVAALFWYLIYPIRVFLKWYKDYKATKNARIVAAWFEPPQHDNGTNFSPAETSVLVDKSVDHKDLTATLIQLAQKGYIIIRRDENDKYEIEIIDGKPDTGLKNFEKHILDTVKEHAKSGVLKLSDVSKSYKFGKDIMNFNDKVSSELVKKGIFVNDPHKAHTFYTGMGVGAFSTLNILLALVSLIFGRKSALKSEKGVEKYGEAVSMKNFLVSQDTQLDFQAKNQMFFEKLLPYATAFGVEDIWAKRFSDLQMKQPDWFVGDNFTNASYTGFTHSLGRSFVSSTSRASSTSSSSGFSSGFSGGSSGGGGGGGGGGSW</sequence>
<feature type="domain" description="Predicted membrane protein YciQ-like C-terminal" evidence="4">
    <location>
        <begin position="297"/>
        <end position="500"/>
    </location>
</feature>
<evidence type="ECO:0000259" key="4">
    <source>
        <dbReference type="Pfam" id="PF20990"/>
    </source>
</evidence>
<organism evidence="5 6">
    <name type="scientific">candidate division WWE3 bacterium GW2011_GWA1_41_8</name>
    <dbReference type="NCBI Taxonomy" id="1619103"/>
    <lineage>
        <taxon>Bacteria</taxon>
        <taxon>Katanobacteria</taxon>
    </lineage>
</organism>
<feature type="non-terminal residue" evidence="5">
    <location>
        <position position="1"/>
    </location>
</feature>
<dbReference type="AlphaFoldDB" id="A0A0G0ZIF7"/>
<feature type="transmembrane region" description="Helical" evidence="2">
    <location>
        <begin position="415"/>
        <end position="438"/>
    </location>
</feature>
<feature type="domain" description="DUF2207" evidence="3">
    <location>
        <begin position="35"/>
        <end position="191"/>
    </location>
</feature>
<dbReference type="Pfam" id="PF20990">
    <property type="entry name" value="DUF2207_C"/>
    <property type="match status" value="1"/>
</dbReference>
<dbReference type="Pfam" id="PF09972">
    <property type="entry name" value="DUF2207"/>
    <property type="match status" value="1"/>
</dbReference>
<gene>
    <name evidence="5" type="ORF">UU80_C0019G0001</name>
</gene>
<evidence type="ECO:0000313" key="5">
    <source>
        <dbReference type="EMBL" id="KKS21821.1"/>
    </source>
</evidence>
<evidence type="ECO:0000259" key="3">
    <source>
        <dbReference type="Pfam" id="PF09972"/>
    </source>
</evidence>
<accession>A0A0G0ZIF7</accession>
<feature type="transmembrane region" description="Helical" evidence="2">
    <location>
        <begin position="243"/>
        <end position="263"/>
    </location>
</feature>
<evidence type="ECO:0008006" key="7">
    <source>
        <dbReference type="Google" id="ProtNLM"/>
    </source>
</evidence>
<evidence type="ECO:0000256" key="2">
    <source>
        <dbReference type="SAM" id="Phobius"/>
    </source>
</evidence>
<feature type="compositionally biased region" description="Low complexity" evidence="1">
    <location>
        <begin position="542"/>
        <end position="551"/>
    </location>
</feature>
<dbReference type="EMBL" id="LCCA01000019">
    <property type="protein sequence ID" value="KKS21821.1"/>
    <property type="molecule type" value="Genomic_DNA"/>
</dbReference>
<reference evidence="5 6" key="1">
    <citation type="journal article" date="2015" name="Nature">
        <title>rRNA introns, odd ribosomes, and small enigmatic genomes across a large radiation of phyla.</title>
        <authorList>
            <person name="Brown C.T."/>
            <person name="Hug L.A."/>
            <person name="Thomas B.C."/>
            <person name="Sharon I."/>
            <person name="Castelle C.J."/>
            <person name="Singh A."/>
            <person name="Wilkins M.J."/>
            <person name="Williams K.H."/>
            <person name="Banfield J.F."/>
        </authorList>
    </citation>
    <scope>NUCLEOTIDE SEQUENCE [LARGE SCALE GENOMIC DNA]</scope>
</reference>
<feature type="region of interest" description="Disordered" evidence="1">
    <location>
        <begin position="542"/>
        <end position="569"/>
    </location>
</feature>
<protein>
    <recommendedName>
        <fullName evidence="7">DUF2207 domain-containing protein</fullName>
    </recommendedName>
</protein>
<evidence type="ECO:0000256" key="1">
    <source>
        <dbReference type="SAM" id="MobiDB-lite"/>
    </source>
</evidence>
<proteinExistence type="predicted"/>
<keyword evidence="2" id="KW-0472">Membrane</keyword>
<evidence type="ECO:0000313" key="6">
    <source>
        <dbReference type="Proteomes" id="UP000034920"/>
    </source>
</evidence>
<keyword evidence="2" id="KW-0812">Transmembrane</keyword>
<feature type="compositionally biased region" description="Gly residues" evidence="1">
    <location>
        <begin position="552"/>
        <end position="569"/>
    </location>
</feature>
<keyword evidence="2" id="KW-1133">Transmembrane helix</keyword>
<dbReference type="Proteomes" id="UP000034920">
    <property type="component" value="Unassembled WGS sequence"/>
</dbReference>
<dbReference type="InterPro" id="IPR018702">
    <property type="entry name" value="DUF2207"/>
</dbReference>
<dbReference type="InterPro" id="IPR048389">
    <property type="entry name" value="YciQ-like_C"/>
</dbReference>
<name>A0A0G0ZIF7_UNCKA</name>
<comment type="caution">
    <text evidence="5">The sequence shown here is derived from an EMBL/GenBank/DDBJ whole genome shotgun (WGS) entry which is preliminary data.</text>
</comment>